<name>A0A8H5CYN8_9AGAR</name>
<evidence type="ECO:0000313" key="1">
    <source>
        <dbReference type="EMBL" id="KAF5350028.1"/>
    </source>
</evidence>
<organism evidence="1 2">
    <name type="scientific">Leucocoprinus leucothites</name>
    <dbReference type="NCBI Taxonomy" id="201217"/>
    <lineage>
        <taxon>Eukaryota</taxon>
        <taxon>Fungi</taxon>
        <taxon>Dikarya</taxon>
        <taxon>Basidiomycota</taxon>
        <taxon>Agaricomycotina</taxon>
        <taxon>Agaricomycetes</taxon>
        <taxon>Agaricomycetidae</taxon>
        <taxon>Agaricales</taxon>
        <taxon>Agaricineae</taxon>
        <taxon>Agaricaceae</taxon>
        <taxon>Leucocoprinus</taxon>
    </lineage>
</organism>
<comment type="caution">
    <text evidence="1">The sequence shown here is derived from an EMBL/GenBank/DDBJ whole genome shotgun (WGS) entry which is preliminary data.</text>
</comment>
<reference evidence="1 2" key="1">
    <citation type="journal article" date="2020" name="ISME J.">
        <title>Uncovering the hidden diversity of litter-decomposition mechanisms in mushroom-forming fungi.</title>
        <authorList>
            <person name="Floudas D."/>
            <person name="Bentzer J."/>
            <person name="Ahren D."/>
            <person name="Johansson T."/>
            <person name="Persson P."/>
            <person name="Tunlid A."/>
        </authorList>
    </citation>
    <scope>NUCLEOTIDE SEQUENCE [LARGE SCALE GENOMIC DNA]</scope>
    <source>
        <strain evidence="1 2">CBS 146.42</strain>
    </source>
</reference>
<gene>
    <name evidence="1" type="ORF">D9756_009157</name>
</gene>
<keyword evidence="2" id="KW-1185">Reference proteome</keyword>
<evidence type="ECO:0000313" key="2">
    <source>
        <dbReference type="Proteomes" id="UP000559027"/>
    </source>
</evidence>
<sequence length="84" mass="9665">MLGTKGMLGLQWFQNYNTNYDALYITRLTSVIFSNEVLFFLRNSLLVAFSLDASALPTSVNEDVQIRGIGEEDRMVSTRERNRR</sequence>
<dbReference type="Proteomes" id="UP000559027">
    <property type="component" value="Unassembled WGS sequence"/>
</dbReference>
<dbReference type="AlphaFoldDB" id="A0A8H5CYN8"/>
<protein>
    <submittedName>
        <fullName evidence="1">Uncharacterized protein</fullName>
    </submittedName>
</protein>
<proteinExistence type="predicted"/>
<accession>A0A8H5CYN8</accession>
<dbReference type="EMBL" id="JAACJO010000015">
    <property type="protein sequence ID" value="KAF5350028.1"/>
    <property type="molecule type" value="Genomic_DNA"/>
</dbReference>